<evidence type="ECO:0000256" key="3">
    <source>
        <dbReference type="ARBA" id="ARBA00022723"/>
    </source>
</evidence>
<keyword evidence="5" id="KW-0411">Iron-sulfur</keyword>
<comment type="caution">
    <text evidence="7">The sequence shown here is derived from an EMBL/GenBank/DDBJ whole genome shotgun (WGS) entry which is preliminary data.</text>
</comment>
<evidence type="ECO:0000256" key="1">
    <source>
        <dbReference type="ARBA" id="ARBA00001966"/>
    </source>
</evidence>
<dbReference type="Pfam" id="PF13186">
    <property type="entry name" value="SPASM"/>
    <property type="match status" value="1"/>
</dbReference>
<dbReference type="AlphaFoldDB" id="A0A4S1CAE9"/>
<gene>
    <name evidence="7" type="ORF">E4633_20085</name>
</gene>
<evidence type="ECO:0000256" key="2">
    <source>
        <dbReference type="ARBA" id="ARBA00022691"/>
    </source>
</evidence>
<dbReference type="GO" id="GO:0003824">
    <property type="term" value="F:catalytic activity"/>
    <property type="evidence" value="ECO:0007669"/>
    <property type="project" value="InterPro"/>
</dbReference>
<reference evidence="7 8" key="1">
    <citation type="submission" date="2019-04" db="EMBL/GenBank/DDBJ databases">
        <title>Geobacter oryzae sp. nov., ferric-reducing bacteria isolated from paddy soil.</title>
        <authorList>
            <person name="Xu Z."/>
            <person name="Masuda Y."/>
            <person name="Itoh H."/>
            <person name="Senoo K."/>
        </authorList>
    </citation>
    <scope>NUCLEOTIDE SEQUENCE [LARGE SCALE GENOMIC DNA]</scope>
    <source>
        <strain evidence="7 8">Red111</strain>
    </source>
</reference>
<dbReference type="PANTHER" id="PTHR11228:SF7">
    <property type="entry name" value="PQQA PEPTIDE CYCLASE"/>
    <property type="match status" value="1"/>
</dbReference>
<evidence type="ECO:0000313" key="8">
    <source>
        <dbReference type="Proteomes" id="UP000306416"/>
    </source>
</evidence>
<dbReference type="GO" id="GO:0006783">
    <property type="term" value="P:heme biosynthetic process"/>
    <property type="evidence" value="ECO:0007669"/>
    <property type="project" value="TreeGrafter"/>
</dbReference>
<dbReference type="InterPro" id="IPR007197">
    <property type="entry name" value="rSAM"/>
</dbReference>
<keyword evidence="8" id="KW-1185">Reference proteome</keyword>
<evidence type="ECO:0000256" key="4">
    <source>
        <dbReference type="ARBA" id="ARBA00023004"/>
    </source>
</evidence>
<keyword evidence="4" id="KW-0408">Iron</keyword>
<feature type="domain" description="Radical SAM core" evidence="6">
    <location>
        <begin position="136"/>
        <end position="352"/>
    </location>
</feature>
<sequence length="502" mass="56437">MPLECAVLGKDVAITETTIPVISPYWRLKRNGHWTLLCRYDHERPRYCVLSPKAGAALALMDGRLTVRHLTMIAQYAFNLESQEKSQEFITRIISEANREDDAVVNMTPELEAYVKRIDPFDFVVKASRWKEQQRLATPISLNVMFSNDCQPNCAFCFAKGHCVPEGKLLSTERWKELLREAKGLGIDQVTLSGGDPLLRKDSLQLIEEMIALEMLFTLSTKCHITEKIADSLVAIGMTQPVNQYVREIQLSMDPDEPTADKLAGSPGYYNRAVRSIGNLLKRGFNLRVKSVVTALTAPYVYDWVEELQDMGLRQISIAAYNRSLTGNTDKMFLGTEGLNSILEQCRQARIDFPEIDLSTAGLEHGEQSWDRYSEPFGPLPGEDKGIAEKITLCREEGRYGAHSSMTITPDGKVMLYDTVPRDEMLFVGDVSKDSIAEVWNSDALRNFTHPRSEQFKGAACYDCKDLAKCQSKAGYCFREAYFKSGTVFVPPAECPMIQAEA</sequence>
<name>A0A4S1CAE9_9BACT</name>
<protein>
    <submittedName>
        <fullName evidence="7">Radical SAM protein</fullName>
    </submittedName>
</protein>
<keyword evidence="3" id="KW-0479">Metal-binding</keyword>
<dbReference type="InterPro" id="IPR013785">
    <property type="entry name" value="Aldolase_TIM"/>
</dbReference>
<dbReference type="SFLD" id="SFLDG01067">
    <property type="entry name" value="SPASM/twitch_domain_containing"/>
    <property type="match status" value="1"/>
</dbReference>
<keyword evidence="2" id="KW-0949">S-adenosyl-L-methionine</keyword>
<evidence type="ECO:0000259" key="6">
    <source>
        <dbReference type="PROSITE" id="PS51918"/>
    </source>
</evidence>
<dbReference type="Pfam" id="PF04055">
    <property type="entry name" value="Radical_SAM"/>
    <property type="match status" value="1"/>
</dbReference>
<dbReference type="Proteomes" id="UP000306416">
    <property type="component" value="Unassembled WGS sequence"/>
</dbReference>
<dbReference type="PROSITE" id="PS51918">
    <property type="entry name" value="RADICAL_SAM"/>
    <property type="match status" value="1"/>
</dbReference>
<accession>A0A4S1CAE9</accession>
<dbReference type="InterPro" id="IPR058240">
    <property type="entry name" value="rSAM_sf"/>
</dbReference>
<dbReference type="GO" id="GO:0046872">
    <property type="term" value="F:metal ion binding"/>
    <property type="evidence" value="ECO:0007669"/>
    <property type="project" value="UniProtKB-KW"/>
</dbReference>
<dbReference type="Gene3D" id="3.20.20.70">
    <property type="entry name" value="Aldolase class I"/>
    <property type="match status" value="1"/>
</dbReference>
<dbReference type="GO" id="GO:0051536">
    <property type="term" value="F:iron-sulfur cluster binding"/>
    <property type="evidence" value="ECO:0007669"/>
    <property type="project" value="UniProtKB-KW"/>
</dbReference>
<comment type="cofactor">
    <cofactor evidence="1">
        <name>[4Fe-4S] cluster</name>
        <dbReference type="ChEBI" id="CHEBI:49883"/>
    </cofactor>
</comment>
<dbReference type="SFLD" id="SFLDS00029">
    <property type="entry name" value="Radical_SAM"/>
    <property type="match status" value="1"/>
</dbReference>
<evidence type="ECO:0000256" key="5">
    <source>
        <dbReference type="ARBA" id="ARBA00023014"/>
    </source>
</evidence>
<dbReference type="SUPFAM" id="SSF102114">
    <property type="entry name" value="Radical SAM enzymes"/>
    <property type="match status" value="1"/>
</dbReference>
<dbReference type="InterPro" id="IPR023885">
    <property type="entry name" value="4Fe4S-binding_SPASM_dom"/>
</dbReference>
<proteinExistence type="predicted"/>
<organism evidence="7 8">
    <name type="scientific">Geomonas terrae</name>
    <dbReference type="NCBI Taxonomy" id="2562681"/>
    <lineage>
        <taxon>Bacteria</taxon>
        <taxon>Pseudomonadati</taxon>
        <taxon>Thermodesulfobacteriota</taxon>
        <taxon>Desulfuromonadia</taxon>
        <taxon>Geobacterales</taxon>
        <taxon>Geobacteraceae</taxon>
        <taxon>Geomonas</taxon>
    </lineage>
</organism>
<dbReference type="InterPro" id="IPR050377">
    <property type="entry name" value="Radical_SAM_PqqE_MftC-like"/>
</dbReference>
<dbReference type="CDD" id="cd01335">
    <property type="entry name" value="Radical_SAM"/>
    <property type="match status" value="1"/>
</dbReference>
<dbReference type="PANTHER" id="PTHR11228">
    <property type="entry name" value="RADICAL SAM DOMAIN PROTEIN"/>
    <property type="match status" value="1"/>
</dbReference>
<dbReference type="CDD" id="cd21109">
    <property type="entry name" value="SPASM"/>
    <property type="match status" value="1"/>
</dbReference>
<evidence type="ECO:0000313" key="7">
    <source>
        <dbReference type="EMBL" id="TGU70103.1"/>
    </source>
</evidence>
<dbReference type="EMBL" id="SRSC01000006">
    <property type="protein sequence ID" value="TGU70103.1"/>
    <property type="molecule type" value="Genomic_DNA"/>
</dbReference>